<dbReference type="SUPFAM" id="SSF52540">
    <property type="entry name" value="P-loop containing nucleoside triphosphate hydrolases"/>
    <property type="match status" value="1"/>
</dbReference>
<dbReference type="GO" id="GO:0005524">
    <property type="term" value="F:ATP binding"/>
    <property type="evidence" value="ECO:0007669"/>
    <property type="project" value="InterPro"/>
</dbReference>
<sequence length="229" mass="26257">MNQRVLDKEREYRESIIRRTKTDVIKRSIIEDQSLENVNFDSFDTSVSDEAKANYDLAVKFTREYLNSSNVFNVFISGGAGRGKSHLAYSMLKYINKNSDKPVTCLFVDFAEAVQRAKAVFNGGDPKYSSENLINFCGKVDYLVIDDLGKEATYQNIDKEATNFAQNLIFGITQRRQDKNTIVTTNLTSKQLRTVYNDSIVSRLFKNLGNHIIKFTDKTPDSRRKRDPF</sequence>
<dbReference type="RefSeq" id="WP_252895546.1">
    <property type="nucleotide sequence ID" value="NZ_BBAK01000024.1"/>
</dbReference>
<accession>A0A0R2CLQ9</accession>
<dbReference type="PANTHER" id="PTHR30050">
    <property type="entry name" value="CHROMOSOMAL REPLICATION INITIATOR PROTEIN DNAA"/>
    <property type="match status" value="1"/>
</dbReference>
<dbReference type="GO" id="GO:0006260">
    <property type="term" value="P:DNA replication"/>
    <property type="evidence" value="ECO:0007669"/>
    <property type="project" value="TreeGrafter"/>
</dbReference>
<dbReference type="EMBL" id="AYZI01000025">
    <property type="protein sequence ID" value="KRM89212.1"/>
    <property type="molecule type" value="Genomic_DNA"/>
</dbReference>
<organism evidence="2 3">
    <name type="scientific">Fructilactobacillus florum DSM 22689 = JCM 16035</name>
    <dbReference type="NCBI Taxonomy" id="1423745"/>
    <lineage>
        <taxon>Bacteria</taxon>
        <taxon>Bacillati</taxon>
        <taxon>Bacillota</taxon>
        <taxon>Bacilli</taxon>
        <taxon>Lactobacillales</taxon>
        <taxon>Lactobacillaceae</taxon>
        <taxon>Fructilactobacillus</taxon>
    </lineage>
</organism>
<gene>
    <name evidence="2" type="ORF">FC87_GL000535</name>
</gene>
<name>A0A0R2CLQ9_9LACO</name>
<feature type="domain" description="IstB-like ATP-binding" evidence="1">
    <location>
        <begin position="5"/>
        <end position="202"/>
    </location>
</feature>
<dbReference type="Gene3D" id="3.40.50.300">
    <property type="entry name" value="P-loop containing nucleotide triphosphate hydrolases"/>
    <property type="match status" value="1"/>
</dbReference>
<reference evidence="2 3" key="1">
    <citation type="journal article" date="2015" name="Genome Announc.">
        <title>Expanding the biotechnology potential of lactobacilli through comparative genomics of 213 strains and associated genera.</title>
        <authorList>
            <person name="Sun Z."/>
            <person name="Harris H.M."/>
            <person name="McCann A."/>
            <person name="Guo C."/>
            <person name="Argimon S."/>
            <person name="Zhang W."/>
            <person name="Yang X."/>
            <person name="Jeffery I.B."/>
            <person name="Cooney J.C."/>
            <person name="Kagawa T.F."/>
            <person name="Liu W."/>
            <person name="Song Y."/>
            <person name="Salvetti E."/>
            <person name="Wrobel A."/>
            <person name="Rasinkangas P."/>
            <person name="Parkhill J."/>
            <person name="Rea M.C."/>
            <person name="O'Sullivan O."/>
            <person name="Ritari J."/>
            <person name="Douillard F.P."/>
            <person name="Paul Ross R."/>
            <person name="Yang R."/>
            <person name="Briner A.E."/>
            <person name="Felis G.E."/>
            <person name="de Vos W.M."/>
            <person name="Barrangou R."/>
            <person name="Klaenhammer T.R."/>
            <person name="Caufield P.W."/>
            <person name="Cui Y."/>
            <person name="Zhang H."/>
            <person name="O'Toole P.W."/>
        </authorList>
    </citation>
    <scope>NUCLEOTIDE SEQUENCE [LARGE SCALE GENOMIC DNA]</scope>
    <source>
        <strain evidence="2 3">DSM 22689</strain>
    </source>
</reference>
<protein>
    <submittedName>
        <fullName evidence="2">DNA replication protein</fullName>
    </submittedName>
</protein>
<proteinExistence type="predicted"/>
<dbReference type="InterPro" id="IPR002611">
    <property type="entry name" value="IstB_ATP-bd"/>
</dbReference>
<comment type="caution">
    <text evidence="2">The sequence shown here is derived from an EMBL/GenBank/DDBJ whole genome shotgun (WGS) entry which is preliminary data.</text>
</comment>
<evidence type="ECO:0000259" key="1">
    <source>
        <dbReference type="Pfam" id="PF01695"/>
    </source>
</evidence>
<evidence type="ECO:0000313" key="3">
    <source>
        <dbReference type="Proteomes" id="UP000051586"/>
    </source>
</evidence>
<evidence type="ECO:0000313" key="2">
    <source>
        <dbReference type="EMBL" id="KRM89212.1"/>
    </source>
</evidence>
<dbReference type="Proteomes" id="UP000051586">
    <property type="component" value="Unassembled WGS sequence"/>
</dbReference>
<dbReference type="InterPro" id="IPR027417">
    <property type="entry name" value="P-loop_NTPase"/>
</dbReference>
<dbReference type="PATRIC" id="fig|1423745.4.peg.566"/>
<dbReference type="Pfam" id="PF01695">
    <property type="entry name" value="IstB_IS21"/>
    <property type="match status" value="1"/>
</dbReference>
<dbReference type="PANTHER" id="PTHR30050:SF4">
    <property type="entry name" value="ATP-BINDING PROTEIN RV3427C IN INSERTION SEQUENCE-RELATED"/>
    <property type="match status" value="1"/>
</dbReference>
<dbReference type="AlphaFoldDB" id="A0A0R2CLQ9"/>